<dbReference type="NCBIfam" id="TIGR00449">
    <property type="entry name" value="tgt_general"/>
    <property type="match status" value="1"/>
</dbReference>
<reference evidence="3" key="1">
    <citation type="journal article" date="2014" name="Front. Microbiol.">
        <title>High frequency of phylogenetically diverse reductive dehalogenase-homologous genes in deep subseafloor sedimentary metagenomes.</title>
        <authorList>
            <person name="Kawai M."/>
            <person name="Futagami T."/>
            <person name="Toyoda A."/>
            <person name="Takaki Y."/>
            <person name="Nishi S."/>
            <person name="Hori S."/>
            <person name="Arai W."/>
            <person name="Tsubouchi T."/>
            <person name="Morono Y."/>
            <person name="Uchiyama I."/>
            <person name="Ito T."/>
            <person name="Fujiyama A."/>
            <person name="Inagaki F."/>
            <person name="Takami H."/>
        </authorList>
    </citation>
    <scope>NUCLEOTIDE SEQUENCE</scope>
    <source>
        <strain evidence="3">Expedition CK06-06</strain>
    </source>
</reference>
<protein>
    <recommendedName>
        <fullName evidence="2">tRNA-guanine(15) transglycosylase-like domain-containing protein</fullName>
    </recommendedName>
</protein>
<evidence type="ECO:0000313" key="3">
    <source>
        <dbReference type="EMBL" id="GAF98664.1"/>
    </source>
</evidence>
<sequence length="131" mass="14533">SDIMMPLDECLHYPVSRTNVEESLKTTFDWAKRSKTVKRKQLLFGIIQGSTYPDLRKRAVEEIVGLGFDGYAIGGVAVGEPKELIHEVTERTAEILPEGKPRYLMGVGTPLNVIEAIAEGVDLFDCVVPTR</sequence>
<dbReference type="InterPro" id="IPR036511">
    <property type="entry name" value="TGT-like_sf"/>
</dbReference>
<evidence type="ECO:0000259" key="2">
    <source>
        <dbReference type="Pfam" id="PF01702"/>
    </source>
</evidence>
<dbReference type="InterPro" id="IPR002616">
    <property type="entry name" value="tRNA_ribo_trans-like"/>
</dbReference>
<keyword evidence="1" id="KW-0819">tRNA processing</keyword>
<feature type="domain" description="tRNA-guanine(15) transglycosylase-like" evidence="2">
    <location>
        <begin position="1"/>
        <end position="131"/>
    </location>
</feature>
<comment type="caution">
    <text evidence="3">The sequence shown here is derived from an EMBL/GenBank/DDBJ whole genome shotgun (WGS) entry which is preliminary data.</text>
</comment>
<feature type="non-terminal residue" evidence="3">
    <location>
        <position position="1"/>
    </location>
</feature>
<feature type="non-terminal residue" evidence="3">
    <location>
        <position position="131"/>
    </location>
</feature>
<dbReference type="AlphaFoldDB" id="X0TZE1"/>
<dbReference type="SUPFAM" id="SSF51713">
    <property type="entry name" value="tRNA-guanine transglycosylase"/>
    <property type="match status" value="1"/>
</dbReference>
<dbReference type="GO" id="GO:0008616">
    <property type="term" value="P:tRNA queuosine(34) biosynthetic process"/>
    <property type="evidence" value="ECO:0007669"/>
    <property type="project" value="TreeGrafter"/>
</dbReference>
<dbReference type="Gene3D" id="3.20.20.105">
    <property type="entry name" value="Queuine tRNA-ribosyltransferase-like"/>
    <property type="match status" value="1"/>
</dbReference>
<dbReference type="PANTHER" id="PTHR46499">
    <property type="entry name" value="QUEUINE TRNA-RIBOSYLTRANSFERASE"/>
    <property type="match status" value="1"/>
</dbReference>
<proteinExistence type="predicted"/>
<evidence type="ECO:0000256" key="1">
    <source>
        <dbReference type="ARBA" id="ARBA00022694"/>
    </source>
</evidence>
<dbReference type="Pfam" id="PF01702">
    <property type="entry name" value="TGT"/>
    <property type="match status" value="1"/>
</dbReference>
<dbReference type="PANTHER" id="PTHR46499:SF1">
    <property type="entry name" value="QUEUINE TRNA-RIBOSYLTRANSFERASE"/>
    <property type="match status" value="1"/>
</dbReference>
<dbReference type="EMBL" id="BARS01013669">
    <property type="protein sequence ID" value="GAF98664.1"/>
    <property type="molecule type" value="Genomic_DNA"/>
</dbReference>
<gene>
    <name evidence="3" type="ORF">S01H1_23583</name>
</gene>
<dbReference type="InterPro" id="IPR050076">
    <property type="entry name" value="ArchSynthase1/Queuine_TRR"/>
</dbReference>
<organism evidence="3">
    <name type="scientific">marine sediment metagenome</name>
    <dbReference type="NCBI Taxonomy" id="412755"/>
    <lineage>
        <taxon>unclassified sequences</taxon>
        <taxon>metagenomes</taxon>
        <taxon>ecological metagenomes</taxon>
    </lineage>
</organism>
<dbReference type="GO" id="GO:0005829">
    <property type="term" value="C:cytosol"/>
    <property type="evidence" value="ECO:0007669"/>
    <property type="project" value="TreeGrafter"/>
</dbReference>
<accession>X0TZE1</accession>
<name>X0TZE1_9ZZZZ</name>